<comment type="caution">
    <text evidence="2">The sequence shown here is derived from an EMBL/GenBank/DDBJ whole genome shotgun (WGS) entry which is preliminary data.</text>
</comment>
<organism evidence="2 3">
    <name type="scientific">Diversispora epigaea</name>
    <dbReference type="NCBI Taxonomy" id="1348612"/>
    <lineage>
        <taxon>Eukaryota</taxon>
        <taxon>Fungi</taxon>
        <taxon>Fungi incertae sedis</taxon>
        <taxon>Mucoromycota</taxon>
        <taxon>Glomeromycotina</taxon>
        <taxon>Glomeromycetes</taxon>
        <taxon>Diversisporales</taxon>
        <taxon>Diversisporaceae</taxon>
        <taxon>Diversispora</taxon>
    </lineage>
</organism>
<protein>
    <submittedName>
        <fullName evidence="2">Uncharacterized protein</fullName>
    </submittedName>
</protein>
<reference evidence="2 3" key="1">
    <citation type="submission" date="2018-08" db="EMBL/GenBank/DDBJ databases">
        <title>Genome and evolution of the arbuscular mycorrhizal fungus Diversispora epigaea (formerly Glomus versiforme) and its bacterial endosymbionts.</title>
        <authorList>
            <person name="Sun X."/>
            <person name="Fei Z."/>
            <person name="Harrison M."/>
        </authorList>
    </citation>
    <scope>NUCLEOTIDE SEQUENCE [LARGE SCALE GENOMIC DNA]</scope>
    <source>
        <strain evidence="2 3">IT104</strain>
    </source>
</reference>
<gene>
    <name evidence="2" type="ORF">Glove_179g3</name>
</gene>
<dbReference type="EMBL" id="PQFF01000169">
    <property type="protein sequence ID" value="RHZ77426.1"/>
    <property type="molecule type" value="Genomic_DNA"/>
</dbReference>
<sequence length="129" mass="14850">MLIFKISISIAEIILNPNNENIKIFEKIIKPVLLKNLVKKVLKKLAAFKKSAVPKRLAAPKSNKRIIEIETLQKEKTKIKSIRKDKKNDGNDDETDKGNEAYEANEAYETDEGDEYYNEIINIDKSKEE</sequence>
<evidence type="ECO:0000256" key="1">
    <source>
        <dbReference type="SAM" id="MobiDB-lite"/>
    </source>
</evidence>
<dbReference type="Proteomes" id="UP000266861">
    <property type="component" value="Unassembled WGS sequence"/>
</dbReference>
<feature type="region of interest" description="Disordered" evidence="1">
    <location>
        <begin position="80"/>
        <end position="113"/>
    </location>
</feature>
<dbReference type="AlphaFoldDB" id="A0A397IUG6"/>
<proteinExistence type="predicted"/>
<keyword evidence="3" id="KW-1185">Reference proteome</keyword>
<feature type="compositionally biased region" description="Basic and acidic residues" evidence="1">
    <location>
        <begin position="86"/>
        <end position="100"/>
    </location>
</feature>
<evidence type="ECO:0000313" key="2">
    <source>
        <dbReference type="EMBL" id="RHZ77426.1"/>
    </source>
</evidence>
<name>A0A397IUG6_9GLOM</name>
<accession>A0A397IUG6</accession>
<evidence type="ECO:0000313" key="3">
    <source>
        <dbReference type="Proteomes" id="UP000266861"/>
    </source>
</evidence>